<keyword evidence="2" id="KW-0808">Transferase</keyword>
<evidence type="ECO:0000259" key="1">
    <source>
        <dbReference type="Pfam" id="PF00535"/>
    </source>
</evidence>
<protein>
    <submittedName>
        <fullName evidence="2">Glycosyltransferase</fullName>
        <ecNumber evidence="2">2.4.-.-</ecNumber>
    </submittedName>
</protein>
<dbReference type="Pfam" id="PF00535">
    <property type="entry name" value="Glycos_transf_2"/>
    <property type="match status" value="1"/>
</dbReference>
<reference evidence="2" key="1">
    <citation type="submission" date="2022-10" db="EMBL/GenBank/DDBJ databases">
        <title>Human gut microbiome strain richness.</title>
        <authorList>
            <person name="Chen-Liaw A."/>
        </authorList>
    </citation>
    <scope>NUCLEOTIDE SEQUENCE</scope>
    <source>
        <strain evidence="2">1001713st1_F9_1001713B170221_170320</strain>
    </source>
</reference>
<proteinExistence type="predicted"/>
<comment type="caution">
    <text evidence="2">The sequence shown here is derived from an EMBL/GenBank/DDBJ whole genome shotgun (WGS) entry which is preliminary data.</text>
</comment>
<keyword evidence="2" id="KW-0328">Glycosyltransferase</keyword>
<name>A0AAW6H1P7_BACUN</name>
<dbReference type="EMBL" id="JAQNSI010000248">
    <property type="protein sequence ID" value="MDC1900716.1"/>
    <property type="molecule type" value="Genomic_DNA"/>
</dbReference>
<dbReference type="RefSeq" id="WP_229098467.1">
    <property type="nucleotide sequence ID" value="NZ_JADNKR010000002.1"/>
</dbReference>
<dbReference type="SUPFAM" id="SSF53448">
    <property type="entry name" value="Nucleotide-diphospho-sugar transferases"/>
    <property type="match status" value="1"/>
</dbReference>
<organism evidence="2 3">
    <name type="scientific">Bacteroides uniformis</name>
    <dbReference type="NCBI Taxonomy" id="820"/>
    <lineage>
        <taxon>Bacteria</taxon>
        <taxon>Pseudomonadati</taxon>
        <taxon>Bacteroidota</taxon>
        <taxon>Bacteroidia</taxon>
        <taxon>Bacteroidales</taxon>
        <taxon>Bacteroidaceae</taxon>
        <taxon>Bacteroides</taxon>
    </lineage>
</organism>
<dbReference type="PANTHER" id="PTHR22916:SF67">
    <property type="entry name" value="COLANIC ACID BIOSYNTHESIS GLYCOSYL TRANSFERASE WCAE-RELATED"/>
    <property type="match status" value="1"/>
</dbReference>
<sequence length="102" mass="11189">MRPKLSIITVNFNNNSGLGKTLESVRHQSFSSYEHIIIDAGSKDGSLETIKQYAEGNPHVTFWVSEPDKGIYDGMNKGIEHAGGEYLQFLNSGDFLVGDVLG</sequence>
<accession>A0AAW6H1P7</accession>
<dbReference type="PANTHER" id="PTHR22916">
    <property type="entry name" value="GLYCOSYLTRANSFERASE"/>
    <property type="match status" value="1"/>
</dbReference>
<evidence type="ECO:0000313" key="3">
    <source>
        <dbReference type="Proteomes" id="UP001222603"/>
    </source>
</evidence>
<dbReference type="EC" id="2.4.-.-" evidence="2"/>
<dbReference type="Gene3D" id="3.90.550.10">
    <property type="entry name" value="Spore Coat Polysaccharide Biosynthesis Protein SpsA, Chain A"/>
    <property type="match status" value="1"/>
</dbReference>
<dbReference type="GO" id="GO:0016758">
    <property type="term" value="F:hexosyltransferase activity"/>
    <property type="evidence" value="ECO:0007669"/>
    <property type="project" value="UniProtKB-ARBA"/>
</dbReference>
<dbReference type="Proteomes" id="UP001222603">
    <property type="component" value="Unassembled WGS sequence"/>
</dbReference>
<dbReference type="AlphaFoldDB" id="A0AAW6H1P7"/>
<dbReference type="InterPro" id="IPR029044">
    <property type="entry name" value="Nucleotide-diphossugar_trans"/>
</dbReference>
<feature type="domain" description="Glycosyltransferase 2-like" evidence="1">
    <location>
        <begin position="6"/>
        <end position="92"/>
    </location>
</feature>
<gene>
    <name evidence="2" type="ORF">POZ10_08790</name>
</gene>
<evidence type="ECO:0000313" key="2">
    <source>
        <dbReference type="EMBL" id="MDC1900716.1"/>
    </source>
</evidence>
<dbReference type="InterPro" id="IPR001173">
    <property type="entry name" value="Glyco_trans_2-like"/>
</dbReference>